<dbReference type="STRING" id="331113.SNE_A07990"/>
<dbReference type="EMBL" id="FR872582">
    <property type="protein sequence ID" value="CCB88676.1"/>
    <property type="molecule type" value="Genomic_DNA"/>
</dbReference>
<dbReference type="RefSeq" id="WP_013943143.1">
    <property type="nucleotide sequence ID" value="NC_015713.1"/>
</dbReference>
<reference evidence="1 2" key="2">
    <citation type="journal article" date="2011" name="Mol. Biol. Evol.">
        <title>Unity in variety--the pan-genome of the Chlamydiae.</title>
        <authorList>
            <person name="Collingro A."/>
            <person name="Tischler P."/>
            <person name="Weinmaier T."/>
            <person name="Penz T."/>
            <person name="Heinz E."/>
            <person name="Brunham R.C."/>
            <person name="Read T.D."/>
            <person name="Bavoil P.M."/>
            <person name="Sachse K."/>
            <person name="Kahane S."/>
            <person name="Friedman M.G."/>
            <person name="Rattei T."/>
            <person name="Myers G.S."/>
            <person name="Horn M."/>
        </authorList>
    </citation>
    <scope>NUCLEOTIDE SEQUENCE [LARGE SCALE GENOMIC DNA]</scope>
    <source>
        <strain evidence="2">ATCC VR-1471 / Z</strain>
    </source>
</reference>
<dbReference type="Proteomes" id="UP000000496">
    <property type="component" value="Chromosome gsn.131"/>
</dbReference>
<evidence type="ECO:0008006" key="3">
    <source>
        <dbReference type="Google" id="ProtNLM"/>
    </source>
</evidence>
<dbReference type="eggNOG" id="ENOG50341UR">
    <property type="taxonomic scope" value="Bacteria"/>
</dbReference>
<accession>F8L7E5</accession>
<reference key="1">
    <citation type="journal article" date="2011" name="Mol. Biol. Evol.">
        <title>Unity in variety -- the pan-genome of the Chlamydiae.</title>
        <authorList>
            <person name="Collingro A."/>
            <person name="Tischler P."/>
            <person name="Weinmaier T."/>
            <person name="Penz T."/>
            <person name="Heinz E."/>
            <person name="Brunham R.C."/>
            <person name="Read T.D."/>
            <person name="Bavoil P.M."/>
            <person name="Sachse K."/>
            <person name="Kahane S."/>
            <person name="Friedman M.G."/>
            <person name="Rattei T."/>
            <person name="Myers G.S.A."/>
            <person name="Horn M."/>
        </authorList>
    </citation>
    <scope>NUCLEOTIDE SEQUENCE</scope>
    <source>
        <strain>Z</strain>
    </source>
</reference>
<dbReference type="AlphaFoldDB" id="F8L7E5"/>
<name>F8L7E5_SIMNZ</name>
<evidence type="ECO:0000313" key="2">
    <source>
        <dbReference type="Proteomes" id="UP000000496"/>
    </source>
</evidence>
<protein>
    <recommendedName>
        <fullName evidence="3">Heparin-sulfate lyase N-terminal domain-containing protein</fullName>
    </recommendedName>
</protein>
<organism evidence="1 2">
    <name type="scientific">Simkania negevensis (strain ATCC VR-1471 / DSM 27360 / Z)</name>
    <dbReference type="NCBI Taxonomy" id="331113"/>
    <lineage>
        <taxon>Bacteria</taxon>
        <taxon>Pseudomonadati</taxon>
        <taxon>Chlamydiota</taxon>
        <taxon>Chlamydiia</taxon>
        <taxon>Parachlamydiales</taxon>
        <taxon>Simkaniaceae</taxon>
        <taxon>Simkania</taxon>
    </lineage>
</organism>
<evidence type="ECO:0000313" key="1">
    <source>
        <dbReference type="EMBL" id="CCB88676.1"/>
    </source>
</evidence>
<dbReference type="KEGG" id="sng:SNE_A07990"/>
<sequence>MRDLVTFYRDRLHLLSEEDNWCRALKNCYLQKPVDESLIRALLDECRDVVVDSPQDYLLYLRKLVSLSFLHRFQPMPTALTSLQKIYHKIYTQGFWKEFQLGEALYALGCYLVGLPMPALEPKQLAKGGILVEAGNHLPDGGIPHPLLNAELALIWLFLGWEEDNESLIHAALKWAYISLGLFDHENRPFHGVWLREAEYRPLPFNTVYFLLFSVASEMLLSSKTGHLADALFDALKEVEDTAFQMPPVFLLFFALGFESLHHDKACPEIIHSYSMSEVDKSLGYLATKQNDLSLACSFSGVNTGLGALHKTHVRIVSFGPHFTPLADSDRYGVYRTSSGVSDPFRDLEYDKKGGSFQVKGWARLISPYVSHVYHHNLTLTQPGKQWLYFSAAGDGDKIFFESRLSEFDEKHPLFFAYFITADKAHVEGKETLTPATLHRYQGQSRAVSFEKGEERLFLDPKMDTEMHVIPLAGSHHFWGADFLVAFPLEETHRLYRWEIK</sequence>
<gene>
    <name evidence="1" type="ordered locus">SNE_A07990</name>
</gene>
<keyword evidence="2" id="KW-1185">Reference proteome</keyword>
<dbReference type="OrthoDB" id="21407at2"/>
<dbReference type="HOGENOM" id="CLU_540630_0_0_0"/>
<proteinExistence type="predicted"/>